<dbReference type="Proteomes" id="UP001634394">
    <property type="component" value="Unassembled WGS sequence"/>
</dbReference>
<reference evidence="1 2" key="1">
    <citation type="submission" date="2024-11" db="EMBL/GenBank/DDBJ databases">
        <title>Chromosome-level genome assembly of the freshwater bivalve Anodonta woodiana.</title>
        <authorList>
            <person name="Chen X."/>
        </authorList>
    </citation>
    <scope>NUCLEOTIDE SEQUENCE [LARGE SCALE GENOMIC DNA]</scope>
    <source>
        <strain evidence="1">MN2024</strain>
        <tissue evidence="1">Gills</tissue>
    </source>
</reference>
<keyword evidence="2" id="KW-1185">Reference proteome</keyword>
<dbReference type="AlphaFoldDB" id="A0ABD3XDV0"/>
<sequence length="56" mass="6189">MEYYVESLIKTTFGIGQVNDGGVKPCVDVPPPRCSLANITEQIVYKPYIDVLTTVI</sequence>
<comment type="caution">
    <text evidence="1">The sequence shown here is derived from an EMBL/GenBank/DDBJ whole genome shotgun (WGS) entry which is preliminary data.</text>
</comment>
<name>A0ABD3XDV0_SINWO</name>
<protein>
    <submittedName>
        <fullName evidence="1">Uncharacterized protein</fullName>
    </submittedName>
</protein>
<evidence type="ECO:0000313" key="2">
    <source>
        <dbReference type="Proteomes" id="UP001634394"/>
    </source>
</evidence>
<organism evidence="1 2">
    <name type="scientific">Sinanodonta woodiana</name>
    <name type="common">Chinese pond mussel</name>
    <name type="synonym">Anodonta woodiana</name>
    <dbReference type="NCBI Taxonomy" id="1069815"/>
    <lineage>
        <taxon>Eukaryota</taxon>
        <taxon>Metazoa</taxon>
        <taxon>Spiralia</taxon>
        <taxon>Lophotrochozoa</taxon>
        <taxon>Mollusca</taxon>
        <taxon>Bivalvia</taxon>
        <taxon>Autobranchia</taxon>
        <taxon>Heteroconchia</taxon>
        <taxon>Palaeoheterodonta</taxon>
        <taxon>Unionida</taxon>
        <taxon>Unionoidea</taxon>
        <taxon>Unionidae</taxon>
        <taxon>Unioninae</taxon>
        <taxon>Sinanodonta</taxon>
    </lineage>
</organism>
<proteinExistence type="predicted"/>
<evidence type="ECO:0000313" key="1">
    <source>
        <dbReference type="EMBL" id="KAL3884277.1"/>
    </source>
</evidence>
<gene>
    <name evidence="1" type="ORF">ACJMK2_024427</name>
</gene>
<accession>A0ABD3XDV0</accession>
<dbReference type="EMBL" id="JBJQND010000002">
    <property type="protein sequence ID" value="KAL3884277.1"/>
    <property type="molecule type" value="Genomic_DNA"/>
</dbReference>